<keyword evidence="1" id="KW-0175">Coiled coil</keyword>
<feature type="compositionally biased region" description="Polar residues" evidence="2">
    <location>
        <begin position="946"/>
        <end position="960"/>
    </location>
</feature>
<feature type="compositionally biased region" description="Basic and acidic residues" evidence="2">
    <location>
        <begin position="551"/>
        <end position="563"/>
    </location>
</feature>
<protein>
    <recommendedName>
        <fullName evidence="5">WASP family protein member</fullName>
    </recommendedName>
</protein>
<feature type="region of interest" description="Disordered" evidence="2">
    <location>
        <begin position="368"/>
        <end position="434"/>
    </location>
</feature>
<feature type="region of interest" description="Disordered" evidence="2">
    <location>
        <begin position="1620"/>
        <end position="1691"/>
    </location>
</feature>
<feature type="compositionally biased region" description="Low complexity" evidence="2">
    <location>
        <begin position="375"/>
        <end position="404"/>
    </location>
</feature>
<reference evidence="3" key="1">
    <citation type="submission" date="2021-12" db="EMBL/GenBank/DDBJ databases">
        <authorList>
            <person name="King R."/>
        </authorList>
    </citation>
    <scope>NUCLEOTIDE SEQUENCE</scope>
</reference>
<feature type="region of interest" description="Disordered" evidence="2">
    <location>
        <begin position="510"/>
        <end position="530"/>
    </location>
</feature>
<feature type="compositionally biased region" description="Polar residues" evidence="2">
    <location>
        <begin position="635"/>
        <end position="651"/>
    </location>
</feature>
<name>A0A9P0C9Y8_BEMTA</name>
<organism evidence="3 4">
    <name type="scientific">Bemisia tabaci</name>
    <name type="common">Sweetpotato whitefly</name>
    <name type="synonym">Aleurodes tabaci</name>
    <dbReference type="NCBI Taxonomy" id="7038"/>
    <lineage>
        <taxon>Eukaryota</taxon>
        <taxon>Metazoa</taxon>
        <taxon>Ecdysozoa</taxon>
        <taxon>Arthropoda</taxon>
        <taxon>Hexapoda</taxon>
        <taxon>Insecta</taxon>
        <taxon>Pterygota</taxon>
        <taxon>Neoptera</taxon>
        <taxon>Paraneoptera</taxon>
        <taxon>Hemiptera</taxon>
        <taxon>Sternorrhyncha</taxon>
        <taxon>Aleyrodoidea</taxon>
        <taxon>Aleyrodidae</taxon>
        <taxon>Aleyrodinae</taxon>
        <taxon>Bemisia</taxon>
    </lineage>
</organism>
<feature type="region of interest" description="Disordered" evidence="2">
    <location>
        <begin position="1282"/>
        <end position="1320"/>
    </location>
</feature>
<feature type="compositionally biased region" description="Polar residues" evidence="2">
    <location>
        <begin position="1088"/>
        <end position="1104"/>
    </location>
</feature>
<feature type="compositionally biased region" description="Basic and acidic residues" evidence="2">
    <location>
        <begin position="1731"/>
        <end position="1741"/>
    </location>
</feature>
<feature type="region of interest" description="Disordered" evidence="2">
    <location>
        <begin position="1078"/>
        <end position="1156"/>
    </location>
</feature>
<feature type="compositionally biased region" description="Polar residues" evidence="2">
    <location>
        <begin position="1282"/>
        <end position="1311"/>
    </location>
</feature>
<feature type="compositionally biased region" description="Basic and acidic residues" evidence="2">
    <location>
        <begin position="1680"/>
        <end position="1691"/>
    </location>
</feature>
<feature type="region of interest" description="Disordered" evidence="2">
    <location>
        <begin position="920"/>
        <end position="1001"/>
    </location>
</feature>
<feature type="region of interest" description="Disordered" evidence="2">
    <location>
        <begin position="1202"/>
        <end position="1250"/>
    </location>
</feature>
<feature type="compositionally biased region" description="Polar residues" evidence="2">
    <location>
        <begin position="1213"/>
        <end position="1249"/>
    </location>
</feature>
<feature type="region of interest" description="Disordered" evidence="2">
    <location>
        <begin position="1712"/>
        <end position="1760"/>
    </location>
</feature>
<dbReference type="Gene3D" id="1.20.5.340">
    <property type="match status" value="1"/>
</dbReference>
<evidence type="ECO:0000256" key="2">
    <source>
        <dbReference type="SAM" id="MobiDB-lite"/>
    </source>
</evidence>
<evidence type="ECO:0000313" key="3">
    <source>
        <dbReference type="EMBL" id="CAH0769696.1"/>
    </source>
</evidence>
<keyword evidence="4" id="KW-1185">Reference proteome</keyword>
<feature type="compositionally biased region" description="Low complexity" evidence="2">
    <location>
        <begin position="1742"/>
        <end position="1752"/>
    </location>
</feature>
<evidence type="ECO:0008006" key="5">
    <source>
        <dbReference type="Google" id="ProtNLM"/>
    </source>
</evidence>
<dbReference type="EMBL" id="OU963864">
    <property type="protein sequence ID" value="CAH0769696.1"/>
    <property type="molecule type" value="Genomic_DNA"/>
</dbReference>
<dbReference type="PANTHER" id="PTHR23039">
    <property type="entry name" value="NANCE-HORAN SYNDROME PROTEIN"/>
    <property type="match status" value="1"/>
</dbReference>
<evidence type="ECO:0000313" key="4">
    <source>
        <dbReference type="Proteomes" id="UP001152759"/>
    </source>
</evidence>
<dbReference type="PANTHER" id="PTHR23039:SF9">
    <property type="entry name" value="LOW QUALITY PROTEIN: NHS-LIKE PROTEIN 1"/>
    <property type="match status" value="1"/>
</dbReference>
<sequence length="1760" mass="193689">MPFVQRVVAPKYLSRAVLHTDDGKPTINDGELDAVTNYTLSNALKQLASVMLIANEIFEELNKQLKDITDRTSKLKSKISAVEEKVAAYDPKQITVPESNLTSFSELKTHFTREHHTDSGFFTQDSRPVFIQRLYEAAAKTPITVLERLKKNGYPSASYFSCTPVLSTKRRRYTVDIDIDIETRTPAALSGLRAWTSSEALGDMTVDPDCTNKISTEDTVDTIEHRLPSPEEQTQVVAQKFPAEVVPVDVSGRTFQRMTVQRRSLLLVDGESGSRRRRSRKVRGKRRNTIACTDQKELEAIVYDSSDVNFGKSEDIESSSDRTISEKKSHLDSLKEWGRARLRLIRSVEPAVVKLRERAGSIGRRKWDKEETPYSSSGNWSASSESGHSTSTSHIPRSSISSGSMCPKHGRRPTMVSTSSSVTSESTVTADDGETCSMYSCDTEGYYTSFHLDSGLKTLREEEPVSAMHSSSALSGSRCNDSPMTGDSEYELFGKGSTSTTASSAGTVCTTLLIPPTPPNVPERKNSQLSSMKLPERNVQSLNNLTMTGKSSDKSERETQSLKMDRKISELSQFIGNDSDKPSQLTKANVSKLKDIDRDYLKEKGIITVDVHHHNEHLVSEIEGSPEKCGDSPDSGHNTCSSPVDSITSPSVDMEMSECSDLEGLDRIDRINRKTVINSSRIPSMCVITPPQSDDEVSLKQGLKPAVDAGDYVTIAEVKQPASFPPVLIKETEYVSLNELNTDAVDSAAEKKRRGARVTLDSEGKVVYSSESLRRRKQIHTTNTFEPGPNVLPNNSPLPHHRAVIANVKPLCPKGSPLPLRIKQALVGSNKVEPSNNLDRSLKASDNSFKSSVDCRKLNGASPSNGNIAAPKIVSTFSNGGSVTRPHGVKSNTPLILTCSTTTNRGMNVLPGKKIVTQANGKKIVSPNSPNQRPLSPLVSSDPSVQKNVVITSTASPHQQSLNRRDSTNSSRSNSPCVISNSPSSPKPVSKTPPSDQSISPINFKGAYVRMQEPSDCLETCLDDPKAAVKRSDSYRLANDKNANEELTVFNPASLGRRPRGITATAGPNLLVSIRASHSNQKDCERPSNVSSSSVENCQITETGTWPRRSKIQSTSTPTKENYNQLEFSSNISPIQSPQNQRPAPGNQMPKSYSTDFQQSLNARDRFYNNYLGSLAEMYNSVNYNHIKHKMNAELMRANGGQAVPAASRPGPNRQTVNPSPSLSKNVAQPPFQSRVNQTGQPSLSSNATKRFPLATANQVDRTNHPSRSESPMLIRSRTASPLNAPQNQISSAGNFPQNRPASPMSRQPNRPASPMNMYASRGKQIPLNGAVVPVGVQQRRLASPVSFQPIRAVSPVQQNARLPDQRRALSPSSLYETRSQSPTTYPTHSMNNQPARALSPSSQYPNHSITPNQNTFAPPFIRTERDGISTKINNFRQNVLSDGRKPSYPPETFSSVRSKNNILTEKMNAMEANSRKDDAYKKTELVPRPRSVTPTRTGMDLYAVIHESKKRIKALQNGTSFEEPCPSNHSSQNNLTKSSSFNSSLSKSGEDCSKEQVITAPKIMSTTRSHSVNDFKPVIEKFRPSSQTSRYDFKKLLLKTGWGSSNRLSEKVSAVERLKNKTSPEKQAKESKFSVVDRLRERTPTPRKKQPWKSNVLSSTIPEDCAEDEEPSKKLNGSEAKESTDQTSEKRLSLYLEKELSIPKSSALVNQQLKAFSQNSSPNMSPNESPSRRSPSDKSLNRSLSRSPSNRTVSLETSL</sequence>
<feature type="compositionally biased region" description="Polar residues" evidence="2">
    <location>
        <begin position="1112"/>
        <end position="1142"/>
    </location>
</feature>
<feature type="region of interest" description="Disordered" evidence="2">
    <location>
        <begin position="1516"/>
        <end position="1554"/>
    </location>
</feature>
<feature type="region of interest" description="Disordered" evidence="2">
    <location>
        <begin position="462"/>
        <end position="488"/>
    </location>
</feature>
<evidence type="ECO:0000256" key="1">
    <source>
        <dbReference type="SAM" id="Coils"/>
    </source>
</evidence>
<feature type="compositionally biased region" description="Low complexity" evidence="2">
    <location>
        <begin position="982"/>
        <end position="995"/>
    </location>
</feature>
<feature type="region of interest" description="Disordered" evidence="2">
    <location>
        <begin position="542"/>
        <end position="563"/>
    </location>
</feature>
<dbReference type="GO" id="GO:0030154">
    <property type="term" value="P:cell differentiation"/>
    <property type="evidence" value="ECO:0007669"/>
    <property type="project" value="TreeGrafter"/>
</dbReference>
<feature type="region of interest" description="Disordered" evidence="2">
    <location>
        <begin position="1357"/>
        <end position="1419"/>
    </location>
</feature>
<gene>
    <name evidence="3" type="ORF">BEMITA_LOCUS6656</name>
</gene>
<dbReference type="Proteomes" id="UP001152759">
    <property type="component" value="Chromosome 3"/>
</dbReference>
<feature type="coiled-coil region" evidence="1">
    <location>
        <begin position="58"/>
        <end position="85"/>
    </location>
</feature>
<feature type="compositionally biased region" description="Low complexity" evidence="2">
    <location>
        <begin position="414"/>
        <end position="429"/>
    </location>
</feature>
<feature type="compositionally biased region" description="Polar residues" evidence="2">
    <location>
        <begin position="1653"/>
        <end position="1662"/>
    </location>
</feature>
<proteinExistence type="predicted"/>
<feature type="compositionally biased region" description="Low complexity" evidence="2">
    <location>
        <begin position="1718"/>
        <end position="1730"/>
    </location>
</feature>
<accession>A0A9P0C9Y8</accession>
<feature type="compositionally biased region" description="Low complexity" evidence="2">
    <location>
        <begin position="466"/>
        <end position="477"/>
    </location>
</feature>
<feature type="compositionally biased region" description="Polar residues" evidence="2">
    <location>
        <begin position="1371"/>
        <end position="1417"/>
    </location>
</feature>
<feature type="compositionally biased region" description="Low complexity" evidence="2">
    <location>
        <begin position="934"/>
        <end position="945"/>
    </location>
</feature>
<feature type="region of interest" description="Disordered" evidence="2">
    <location>
        <begin position="623"/>
        <end position="651"/>
    </location>
</feature>
<feature type="compositionally biased region" description="Low complexity" evidence="2">
    <location>
        <begin position="1534"/>
        <end position="1548"/>
    </location>
</feature>
<feature type="compositionally biased region" description="Basic and acidic residues" evidence="2">
    <location>
        <begin position="1620"/>
        <end position="1645"/>
    </location>
</feature>